<proteinExistence type="predicted"/>
<dbReference type="SUPFAM" id="SSF54695">
    <property type="entry name" value="POZ domain"/>
    <property type="match status" value="1"/>
</dbReference>
<dbReference type="Ensembl" id="ENSMUNT00000031207.1">
    <property type="protein sequence ID" value="ENSMUNP00000029080.1"/>
    <property type="gene ID" value="ENSMUNG00000020691.1"/>
</dbReference>
<sequence length="56" mass="6104">MDPSPSSPPLLHVDFPSLPSAVLANLNRQRLSGQLCDLSIRVRGRVFRAHRAVLAA</sequence>
<dbReference type="InterPro" id="IPR050457">
    <property type="entry name" value="ZnFinger_BTB_dom_contain"/>
</dbReference>
<dbReference type="PROSITE" id="PS50097">
    <property type="entry name" value="BTB"/>
    <property type="match status" value="1"/>
</dbReference>
<dbReference type="Pfam" id="PF00651">
    <property type="entry name" value="BTB"/>
    <property type="match status" value="1"/>
</dbReference>
<dbReference type="GO" id="GO:0000978">
    <property type="term" value="F:RNA polymerase II cis-regulatory region sequence-specific DNA binding"/>
    <property type="evidence" value="ECO:0007669"/>
    <property type="project" value="TreeGrafter"/>
</dbReference>
<dbReference type="InterPro" id="IPR000210">
    <property type="entry name" value="BTB/POZ_dom"/>
</dbReference>
<dbReference type="InterPro" id="IPR011333">
    <property type="entry name" value="SKP1/BTB/POZ_sf"/>
</dbReference>
<name>A0A8V5GRD5_MELUD</name>
<evidence type="ECO:0000313" key="1">
    <source>
        <dbReference type="Ensembl" id="ENSMUNP00000029080.1"/>
    </source>
</evidence>
<evidence type="ECO:0000313" key="2">
    <source>
        <dbReference type="Proteomes" id="UP000694405"/>
    </source>
</evidence>
<dbReference type="GO" id="GO:0000981">
    <property type="term" value="F:DNA-binding transcription factor activity, RNA polymerase II-specific"/>
    <property type="evidence" value="ECO:0007669"/>
    <property type="project" value="TreeGrafter"/>
</dbReference>
<keyword evidence="2" id="KW-1185">Reference proteome</keyword>
<dbReference type="Gene3D" id="3.30.710.10">
    <property type="entry name" value="Potassium Channel Kv1.1, Chain A"/>
    <property type="match status" value="1"/>
</dbReference>
<reference evidence="1" key="2">
    <citation type="submission" date="2025-08" db="UniProtKB">
        <authorList>
            <consortium name="Ensembl"/>
        </authorList>
    </citation>
    <scope>IDENTIFICATION</scope>
</reference>
<dbReference type="PANTHER" id="PTHR46105:SF14">
    <property type="entry name" value="ZINC FINGER AND BTB DOMAIN-CONTAINING PROTEIN 22"/>
    <property type="match status" value="1"/>
</dbReference>
<dbReference type="AlphaFoldDB" id="A0A8V5GRD5"/>
<organism evidence="1 2">
    <name type="scientific">Melopsittacus undulatus</name>
    <name type="common">Budgerigar</name>
    <name type="synonym">Psittacus undulatus</name>
    <dbReference type="NCBI Taxonomy" id="13146"/>
    <lineage>
        <taxon>Eukaryota</taxon>
        <taxon>Metazoa</taxon>
        <taxon>Chordata</taxon>
        <taxon>Craniata</taxon>
        <taxon>Vertebrata</taxon>
        <taxon>Euteleostomi</taxon>
        <taxon>Archelosauria</taxon>
        <taxon>Archosauria</taxon>
        <taxon>Dinosauria</taxon>
        <taxon>Saurischia</taxon>
        <taxon>Theropoda</taxon>
        <taxon>Coelurosauria</taxon>
        <taxon>Aves</taxon>
        <taxon>Neognathae</taxon>
        <taxon>Neoaves</taxon>
        <taxon>Telluraves</taxon>
        <taxon>Australaves</taxon>
        <taxon>Psittaciformes</taxon>
        <taxon>Psittaculidae</taxon>
        <taxon>Melopsittacus</taxon>
    </lineage>
</organism>
<dbReference type="PANTHER" id="PTHR46105">
    <property type="entry name" value="AGAP004733-PA"/>
    <property type="match status" value="1"/>
</dbReference>
<reference evidence="1" key="3">
    <citation type="submission" date="2025-09" db="UniProtKB">
        <authorList>
            <consortium name="Ensembl"/>
        </authorList>
    </citation>
    <scope>IDENTIFICATION</scope>
</reference>
<protein>
    <submittedName>
        <fullName evidence="1">Uncharacterized protein</fullName>
    </submittedName>
</protein>
<reference evidence="1" key="1">
    <citation type="submission" date="2020-03" db="EMBL/GenBank/DDBJ databases">
        <title>Melopsittacus undulatus (budgerigar) genome, bMelUnd1, maternal haplotype with Z.</title>
        <authorList>
            <person name="Gedman G."/>
            <person name="Mountcastle J."/>
            <person name="Haase B."/>
            <person name="Formenti G."/>
            <person name="Wright T."/>
            <person name="Apodaca J."/>
            <person name="Pelan S."/>
            <person name="Chow W."/>
            <person name="Rhie A."/>
            <person name="Howe K."/>
            <person name="Fedrigo O."/>
            <person name="Jarvis E.D."/>
        </authorList>
    </citation>
    <scope>NUCLEOTIDE SEQUENCE [LARGE SCALE GENOMIC DNA]</scope>
</reference>
<dbReference type="Proteomes" id="UP000694405">
    <property type="component" value="Unassembled WGS sequence"/>
</dbReference>
<accession>A0A8V5GRD5</accession>